<accession>A0A0V0SIS2</accession>
<evidence type="ECO:0000256" key="4">
    <source>
        <dbReference type="ARBA" id="ARBA00022989"/>
    </source>
</evidence>
<dbReference type="InterPro" id="IPR018469">
    <property type="entry name" value="Dual_oxidase_maturation_fac"/>
</dbReference>
<evidence type="ECO:0000256" key="3">
    <source>
        <dbReference type="ARBA" id="ARBA00022692"/>
    </source>
</evidence>
<dbReference type="GO" id="GO:0005789">
    <property type="term" value="C:endoplasmic reticulum membrane"/>
    <property type="evidence" value="ECO:0007669"/>
    <property type="project" value="InterPro"/>
</dbReference>
<feature type="transmembrane region" description="Helical" evidence="7">
    <location>
        <begin position="250"/>
        <end position="269"/>
    </location>
</feature>
<dbReference type="PANTHER" id="PTHR31158:SF1">
    <property type="entry name" value="DOXA1 FACTOR-RELATED"/>
    <property type="match status" value="1"/>
</dbReference>
<evidence type="ECO:0000256" key="5">
    <source>
        <dbReference type="ARBA" id="ARBA00023136"/>
    </source>
</evidence>
<feature type="transmembrane region" description="Helical" evidence="7">
    <location>
        <begin position="120"/>
        <end position="140"/>
    </location>
</feature>
<keyword evidence="9" id="KW-1185">Reference proteome</keyword>
<protein>
    <submittedName>
        <fullName evidence="8">DUOXA-like protein C06E1.3</fullName>
    </submittedName>
</protein>
<keyword evidence="4 7" id="KW-1133">Transmembrane helix</keyword>
<evidence type="ECO:0000313" key="8">
    <source>
        <dbReference type="EMBL" id="KRX26590.1"/>
    </source>
</evidence>
<proteinExistence type="inferred from homology"/>
<name>A0A0V0SIS2_9BILA</name>
<reference evidence="8 9" key="1">
    <citation type="submission" date="2015-01" db="EMBL/GenBank/DDBJ databases">
        <title>Evolution of Trichinella species and genotypes.</title>
        <authorList>
            <person name="Korhonen P.K."/>
            <person name="Edoardo P."/>
            <person name="Giuseppe L.R."/>
            <person name="Gasser R.B."/>
        </authorList>
    </citation>
    <scope>NUCLEOTIDE SEQUENCE [LARGE SCALE GENOMIC DNA]</scope>
    <source>
        <strain evidence="8">ISS37</strain>
    </source>
</reference>
<dbReference type="AlphaFoldDB" id="A0A0V0SIS2"/>
<comment type="subcellular location">
    <subcellularLocation>
        <location evidence="1">Membrane</location>
        <topology evidence="1">Multi-pass membrane protein</topology>
    </subcellularLocation>
</comment>
<dbReference type="STRING" id="6336.A0A0V0SIS2"/>
<evidence type="ECO:0000256" key="1">
    <source>
        <dbReference type="ARBA" id="ARBA00004141"/>
    </source>
</evidence>
<dbReference type="Pfam" id="PF10204">
    <property type="entry name" value="DuoxA"/>
    <property type="match status" value="1"/>
</dbReference>
<evidence type="ECO:0000256" key="6">
    <source>
        <dbReference type="ARBA" id="ARBA00023180"/>
    </source>
</evidence>
<keyword evidence="5 7" id="KW-0472">Membrane</keyword>
<sequence>MERLHFSIEMVNFTEMGRVNSIVALDVGDGGKLSESEHLGKCKRKSVRPHTLAVHQLCIDRMIQGWFNAFRDNGGPTFYGDHRTSVLIDFTTAKIAVVFSIFFITFLIIFPGIRRRKLASFLSVILTLFVGASILLVHFYPCWHEAEVTLFSPYRAFTAERFFGVLGVKIGLSHANITLIGESDQKSQDYMNYNERIHFTDVRTMQQNLMESLHKGLPYPIITVTEYFAMEKAGFIWGRGYRLAGYYTDFILWISFSLWCVLMLVMCMLPRYFSRILSILGCCLLISNAVYAMACPKHLTIPFPNTLEMHSHLTFRFGWCFWLILATGGSCLTIGVSIRLIERFSSCKFKTFLQLDYEEMSISTIDSDISKASPHTPVLLAKLDPVQKCAFTKNATINDFQRPAADKNQLEKWKSDLQIHCENCTCSERLNTGKEISLDFETEPQEILPTQRISCEL</sequence>
<dbReference type="Proteomes" id="UP000054630">
    <property type="component" value="Unassembled WGS sequence"/>
</dbReference>
<keyword evidence="6" id="KW-0325">Glycoprotein</keyword>
<dbReference type="OrthoDB" id="10042652at2759"/>
<keyword evidence="3 7" id="KW-0812">Transmembrane</keyword>
<comment type="caution">
    <text evidence="8">The sequence shown here is derived from an EMBL/GenBank/DDBJ whole genome shotgun (WGS) entry which is preliminary data.</text>
</comment>
<evidence type="ECO:0000256" key="7">
    <source>
        <dbReference type="SAM" id="Phobius"/>
    </source>
</evidence>
<feature type="transmembrane region" description="Helical" evidence="7">
    <location>
        <begin position="314"/>
        <end position="341"/>
    </location>
</feature>
<dbReference type="PANTHER" id="PTHR31158">
    <property type="entry name" value="DUAL OXIDASE 2"/>
    <property type="match status" value="1"/>
</dbReference>
<evidence type="ECO:0000256" key="2">
    <source>
        <dbReference type="ARBA" id="ARBA00009816"/>
    </source>
</evidence>
<gene>
    <name evidence="8" type="primary">C06E1.3</name>
    <name evidence="8" type="ORF">T07_11613</name>
</gene>
<evidence type="ECO:0000313" key="9">
    <source>
        <dbReference type="Proteomes" id="UP000054630"/>
    </source>
</evidence>
<dbReference type="GO" id="GO:0015031">
    <property type="term" value="P:protein transport"/>
    <property type="evidence" value="ECO:0007669"/>
    <property type="project" value="InterPro"/>
</dbReference>
<dbReference type="EMBL" id="JYDL01000006">
    <property type="protein sequence ID" value="KRX26590.1"/>
    <property type="molecule type" value="Genomic_DNA"/>
</dbReference>
<organism evidence="8 9">
    <name type="scientific">Trichinella nelsoni</name>
    <dbReference type="NCBI Taxonomy" id="6336"/>
    <lineage>
        <taxon>Eukaryota</taxon>
        <taxon>Metazoa</taxon>
        <taxon>Ecdysozoa</taxon>
        <taxon>Nematoda</taxon>
        <taxon>Enoplea</taxon>
        <taxon>Dorylaimia</taxon>
        <taxon>Trichinellida</taxon>
        <taxon>Trichinellidae</taxon>
        <taxon>Trichinella</taxon>
    </lineage>
</organism>
<feature type="transmembrane region" description="Helical" evidence="7">
    <location>
        <begin position="276"/>
        <end position="294"/>
    </location>
</feature>
<comment type="similarity">
    <text evidence="2">Belongs to the DUOXA family.</text>
</comment>
<feature type="transmembrane region" description="Helical" evidence="7">
    <location>
        <begin position="95"/>
        <end position="113"/>
    </location>
</feature>